<dbReference type="SUPFAM" id="SSF54403">
    <property type="entry name" value="Cystatin/monellin"/>
    <property type="match status" value="1"/>
</dbReference>
<keyword evidence="5" id="KW-1185">Reference proteome</keyword>
<evidence type="ECO:0000259" key="3">
    <source>
        <dbReference type="SMART" id="SM00043"/>
    </source>
</evidence>
<feature type="domain" description="Cystatin" evidence="3">
    <location>
        <begin position="390"/>
        <end position="496"/>
    </location>
</feature>
<protein>
    <recommendedName>
        <fullName evidence="3">Cystatin domain-containing protein</fullName>
    </recommendedName>
</protein>
<evidence type="ECO:0000313" key="4">
    <source>
        <dbReference type="EMBL" id="KAG2308826.1"/>
    </source>
</evidence>
<dbReference type="PANTHER" id="PTHR47373:SF1">
    <property type="entry name" value="CYSTEINE PROTEINASE INHIBITOR 2"/>
    <property type="match status" value="1"/>
</dbReference>
<organism evidence="4 5">
    <name type="scientific">Brassica carinata</name>
    <name type="common">Ethiopian mustard</name>
    <name type="synonym">Abyssinian cabbage</name>
    <dbReference type="NCBI Taxonomy" id="52824"/>
    <lineage>
        <taxon>Eukaryota</taxon>
        <taxon>Viridiplantae</taxon>
        <taxon>Streptophyta</taxon>
        <taxon>Embryophyta</taxon>
        <taxon>Tracheophyta</taxon>
        <taxon>Spermatophyta</taxon>
        <taxon>Magnoliopsida</taxon>
        <taxon>eudicotyledons</taxon>
        <taxon>Gunneridae</taxon>
        <taxon>Pentapetalae</taxon>
        <taxon>rosids</taxon>
        <taxon>malvids</taxon>
        <taxon>Brassicales</taxon>
        <taxon>Brassicaceae</taxon>
        <taxon>Brassiceae</taxon>
        <taxon>Brassica</taxon>
    </lineage>
</organism>
<dbReference type="Proteomes" id="UP000886595">
    <property type="component" value="Unassembled WGS sequence"/>
</dbReference>
<dbReference type="CDD" id="cd00042">
    <property type="entry name" value="CY"/>
    <property type="match status" value="1"/>
</dbReference>
<sequence length="501" mass="56777">MCKYVENFGFRPPISDPNGDGVYSTSWYATNQFMLEKLVAGFGYLVPYYAGLDFRRNIRRRNIAERDAAGKELSDKWLKNQPQWKGISSQDYFFVIGRISRDFRRNSDNKSGWGTNLMLLPDSPNLSFLTIERSPTSHNEFSIPYRTYFHPNSAVEFLTRQNKIKLVNQTILFSFAGAQRPSRSRNGLVRTQIIQQCKSSFRTCGFLDCDVKANSCDDPISLIKLFESSVFCLQPTGDSLTRRLVFDSILAGCIPVFFNQGSAYKQYLRTGEENKIEDILREIPNEKVLCTRENVIKLIPTIVYTKPNCHKPDGETLEDVFDVVVKGVIERSLQWSFSRFYGQFLEMVKTSKIKKKTSRLASPVSLRLSLLGFLVIAVVTPSANATRKSIVLGGKSDVPNVQTNMEIQELGRYCVEQFNLMEENEQGNAASIADTAVLNPLNFSRVLSAQKQVVAGLKYDLRIEVTQPDGTSRMFDSVVVIQPWLHSKKLLGFTPVTTPVY</sequence>
<dbReference type="InterPro" id="IPR046350">
    <property type="entry name" value="Cystatin_sf"/>
</dbReference>
<evidence type="ECO:0000313" key="5">
    <source>
        <dbReference type="Proteomes" id="UP000886595"/>
    </source>
</evidence>
<evidence type="ECO:0000256" key="2">
    <source>
        <dbReference type="ARBA" id="ARBA00022704"/>
    </source>
</evidence>
<reference evidence="4 5" key="1">
    <citation type="submission" date="2020-02" db="EMBL/GenBank/DDBJ databases">
        <authorList>
            <person name="Ma Q."/>
            <person name="Huang Y."/>
            <person name="Song X."/>
            <person name="Pei D."/>
        </authorList>
    </citation>
    <scope>NUCLEOTIDE SEQUENCE [LARGE SCALE GENOMIC DNA]</scope>
    <source>
        <strain evidence="4">Sxm20200214</strain>
        <tissue evidence="4">Leaf</tissue>
    </source>
</reference>
<dbReference type="InterPro" id="IPR018073">
    <property type="entry name" value="Prot_inh_cystat_CS"/>
</dbReference>
<dbReference type="InterPro" id="IPR040911">
    <property type="entry name" value="Exostosin_GT47"/>
</dbReference>
<keyword evidence="2" id="KW-0789">Thiol protease inhibitor</keyword>
<dbReference type="OrthoDB" id="1924787at2759"/>
<dbReference type="GO" id="GO:0004869">
    <property type="term" value="F:cysteine-type endopeptidase inhibitor activity"/>
    <property type="evidence" value="ECO:0007669"/>
    <property type="project" value="UniProtKB-KW"/>
</dbReference>
<comment type="caution">
    <text evidence="4">The sequence shown here is derived from an EMBL/GenBank/DDBJ whole genome shotgun (WGS) entry which is preliminary data.</text>
</comment>
<keyword evidence="1" id="KW-0646">Protease inhibitor</keyword>
<dbReference type="Gene3D" id="3.10.450.10">
    <property type="match status" value="1"/>
</dbReference>
<dbReference type="PROSITE" id="PS00287">
    <property type="entry name" value="CYSTATIN"/>
    <property type="match status" value="1"/>
</dbReference>
<dbReference type="SMART" id="SM00043">
    <property type="entry name" value="CY"/>
    <property type="match status" value="1"/>
</dbReference>
<evidence type="ECO:0000256" key="1">
    <source>
        <dbReference type="ARBA" id="ARBA00022690"/>
    </source>
</evidence>
<gene>
    <name evidence="4" type="ORF">Bca52824_028574</name>
</gene>
<dbReference type="InterPro" id="IPR000010">
    <property type="entry name" value="Cystatin_dom"/>
</dbReference>
<dbReference type="AlphaFoldDB" id="A0A8X7VCQ7"/>
<dbReference type="Pfam" id="PF03016">
    <property type="entry name" value="Exostosin_GT47"/>
    <property type="match status" value="1"/>
</dbReference>
<proteinExistence type="predicted"/>
<name>A0A8X7VCQ7_BRACI</name>
<accession>A0A8X7VCQ7</accession>
<dbReference type="EMBL" id="JAAMPC010000006">
    <property type="protein sequence ID" value="KAG2308826.1"/>
    <property type="molecule type" value="Genomic_DNA"/>
</dbReference>
<dbReference type="PANTHER" id="PTHR47373">
    <property type="entry name" value="CYSTEINE PROTEINASE INHIBITOR 2"/>
    <property type="match status" value="1"/>
</dbReference>
<dbReference type="Pfam" id="PF16845">
    <property type="entry name" value="SQAPI"/>
    <property type="match status" value="1"/>
</dbReference>